<dbReference type="Pfam" id="PF14399">
    <property type="entry name" value="BtrH_N"/>
    <property type="match status" value="1"/>
</dbReference>
<dbReference type="Proteomes" id="UP001370348">
    <property type="component" value="Chromosome"/>
</dbReference>
<organism evidence="2 3">
    <name type="scientific">Pendulispora albinea</name>
    <dbReference type="NCBI Taxonomy" id="2741071"/>
    <lineage>
        <taxon>Bacteria</taxon>
        <taxon>Pseudomonadati</taxon>
        <taxon>Myxococcota</taxon>
        <taxon>Myxococcia</taxon>
        <taxon>Myxococcales</taxon>
        <taxon>Sorangiineae</taxon>
        <taxon>Pendulisporaceae</taxon>
        <taxon>Pendulispora</taxon>
    </lineage>
</organism>
<protein>
    <submittedName>
        <fullName evidence="2">BtrH N-terminal domain-containing protein</fullName>
    </submittedName>
</protein>
<dbReference type="InterPro" id="IPR026935">
    <property type="entry name" value="BtrH_N"/>
</dbReference>
<evidence type="ECO:0000259" key="1">
    <source>
        <dbReference type="Pfam" id="PF14399"/>
    </source>
</evidence>
<keyword evidence="3" id="KW-1185">Reference proteome</keyword>
<accession>A0ABZ2LUA7</accession>
<dbReference type="RefSeq" id="WP_394823048.1">
    <property type="nucleotide sequence ID" value="NZ_CP089984.1"/>
</dbReference>
<evidence type="ECO:0000313" key="2">
    <source>
        <dbReference type="EMBL" id="WXB13438.1"/>
    </source>
</evidence>
<proteinExistence type="predicted"/>
<reference evidence="2 3" key="1">
    <citation type="submission" date="2021-12" db="EMBL/GenBank/DDBJ databases">
        <title>Discovery of the Pendulisporaceae a myxobacterial family with distinct sporulation behavior and unique specialized metabolism.</title>
        <authorList>
            <person name="Garcia R."/>
            <person name="Popoff A."/>
            <person name="Bader C.D."/>
            <person name="Loehr J."/>
            <person name="Walesch S."/>
            <person name="Walt C."/>
            <person name="Boldt J."/>
            <person name="Bunk B."/>
            <person name="Haeckl F.J.F.P.J."/>
            <person name="Gunesch A.P."/>
            <person name="Birkelbach J."/>
            <person name="Nuebel U."/>
            <person name="Pietschmann T."/>
            <person name="Bach T."/>
            <person name="Mueller R."/>
        </authorList>
    </citation>
    <scope>NUCLEOTIDE SEQUENCE [LARGE SCALE GENOMIC DNA]</scope>
    <source>
        <strain evidence="2 3">MSr11954</strain>
    </source>
</reference>
<gene>
    <name evidence="2" type="ORF">LZC94_37040</name>
</gene>
<sequence>MKRILEGVRSFRHDLAGCLHACAGTLFAYHGIDVIDALGSGWSFYYRRGDARREEYYYPCPPGISILQALAPYIDVRSAWCWPDDEGWGPVREQIATFEKPVAVAVDNYHLPFRPAYQDVHANHLLIVYGFDDEEDTVRVLDAVPPFFEGDIPRHVLTAARGSFNPAMHARDRFFTESPIAHRWLSVDIRRRHEPWDHAKRMDVLRRNVARWRAGSPDPAGPSESDERDTYSGMAGQARFLADLADRLGEAVDEGFIVSGTSLAAAGVHADWLARAANDVDCAELREIARGVQRVAHHWTALRISIAMARELPDGAGRLRRRARALHEDQQRVLDDLHAYLVRGAET</sequence>
<name>A0ABZ2LUA7_9BACT</name>
<evidence type="ECO:0000313" key="3">
    <source>
        <dbReference type="Proteomes" id="UP001370348"/>
    </source>
</evidence>
<dbReference type="EMBL" id="CP089984">
    <property type="protein sequence ID" value="WXB13438.1"/>
    <property type="molecule type" value="Genomic_DNA"/>
</dbReference>
<feature type="domain" description="Butirosin biosynthesis protein H N-terminal" evidence="1">
    <location>
        <begin position="18"/>
        <end position="142"/>
    </location>
</feature>